<feature type="domain" description="Peptidase M26 N-terminal" evidence="8">
    <location>
        <begin position="689"/>
        <end position="932"/>
    </location>
</feature>
<dbReference type="InterPro" id="IPR011505">
    <property type="entry name" value="Peptidase_M26_C_dom"/>
</dbReference>
<organism evidence="10 11">
    <name type="scientific">Streptococcus himalayensis</name>
    <dbReference type="NCBI Taxonomy" id="1888195"/>
    <lineage>
        <taxon>Bacteria</taxon>
        <taxon>Bacillati</taxon>
        <taxon>Bacillota</taxon>
        <taxon>Bacilli</taxon>
        <taxon>Lactobacillales</taxon>
        <taxon>Streptococcaceae</taxon>
        <taxon>Streptococcus</taxon>
    </lineage>
</organism>
<proteinExistence type="predicted"/>
<evidence type="ECO:0000313" key="10">
    <source>
        <dbReference type="EMBL" id="GGE34968.1"/>
    </source>
</evidence>
<feature type="domain" description="YSIRK Gram-positive signal peptide" evidence="7">
    <location>
        <begin position="10"/>
        <end position="29"/>
    </location>
</feature>
<feature type="transmembrane region" description="Helical" evidence="6">
    <location>
        <begin position="100"/>
        <end position="118"/>
    </location>
</feature>
<feature type="compositionally biased region" description="Low complexity" evidence="5">
    <location>
        <begin position="492"/>
        <end position="508"/>
    </location>
</feature>
<dbReference type="InterPro" id="IPR005877">
    <property type="entry name" value="YSIRK_signal_dom"/>
</dbReference>
<feature type="region of interest" description="Disordered" evidence="5">
    <location>
        <begin position="341"/>
        <end position="464"/>
    </location>
</feature>
<evidence type="ECO:0008006" key="12">
    <source>
        <dbReference type="Google" id="ProtNLM"/>
    </source>
</evidence>
<dbReference type="InterPro" id="IPR052506">
    <property type="entry name" value="Bact_Fn-Binding"/>
</dbReference>
<feature type="coiled-coil region" evidence="4">
    <location>
        <begin position="600"/>
        <end position="627"/>
    </location>
</feature>
<protein>
    <recommendedName>
        <fullName evidence="12">YSIRK-type signal peptide-containing protein</fullName>
    </recommendedName>
</protein>
<dbReference type="OrthoDB" id="2236949at2"/>
<dbReference type="RefSeq" id="WP_068990938.1">
    <property type="nucleotide sequence ID" value="NZ_BMJN01000028.1"/>
</dbReference>
<dbReference type="Pfam" id="PF04650">
    <property type="entry name" value="YSIRK_signal"/>
    <property type="match status" value="1"/>
</dbReference>
<dbReference type="GO" id="GO:0016020">
    <property type="term" value="C:membrane"/>
    <property type="evidence" value="ECO:0007669"/>
    <property type="project" value="InterPro"/>
</dbReference>
<reference evidence="10" key="2">
    <citation type="submission" date="2020-09" db="EMBL/GenBank/DDBJ databases">
        <authorList>
            <person name="Sun Q."/>
            <person name="Zhou Y."/>
        </authorList>
    </citation>
    <scope>NUCLEOTIDE SEQUENCE</scope>
    <source>
        <strain evidence="10">CGMCC 1.15533</strain>
    </source>
</reference>
<comment type="caution">
    <text evidence="10">The sequence shown here is derived from an EMBL/GenBank/DDBJ whole genome shotgun (WGS) entry which is preliminary data.</text>
</comment>
<evidence type="ECO:0000256" key="6">
    <source>
        <dbReference type="SAM" id="Phobius"/>
    </source>
</evidence>
<dbReference type="Proteomes" id="UP000660801">
    <property type="component" value="Unassembled WGS sequence"/>
</dbReference>
<feature type="domain" description="Peptidase M26 C-terminal" evidence="9">
    <location>
        <begin position="1223"/>
        <end position="1963"/>
    </location>
</feature>
<dbReference type="Pfam" id="PF07580">
    <property type="entry name" value="Peptidase_M26_C"/>
    <property type="match status" value="1"/>
</dbReference>
<keyword evidence="4" id="KW-0175">Coiled coil</keyword>
<evidence type="ECO:0000256" key="2">
    <source>
        <dbReference type="ARBA" id="ARBA00022729"/>
    </source>
</evidence>
<keyword evidence="6" id="KW-1133">Transmembrane helix</keyword>
<accession>A0A917A9A0</accession>
<reference evidence="10" key="1">
    <citation type="journal article" date="2014" name="Int. J. Syst. Evol. Microbiol.">
        <title>Complete genome sequence of Corynebacterium casei LMG S-19264T (=DSM 44701T), isolated from a smear-ripened cheese.</title>
        <authorList>
            <consortium name="US DOE Joint Genome Institute (JGI-PGF)"/>
            <person name="Walter F."/>
            <person name="Albersmeier A."/>
            <person name="Kalinowski J."/>
            <person name="Ruckert C."/>
        </authorList>
    </citation>
    <scope>NUCLEOTIDE SEQUENCE</scope>
    <source>
        <strain evidence="10">CGMCC 1.15533</strain>
    </source>
</reference>
<keyword evidence="2" id="KW-0732">Signal</keyword>
<evidence type="ECO:0000259" key="8">
    <source>
        <dbReference type="Pfam" id="PF05342"/>
    </source>
</evidence>
<evidence type="ECO:0000259" key="7">
    <source>
        <dbReference type="Pfam" id="PF04650"/>
    </source>
</evidence>
<dbReference type="GO" id="GO:0006508">
    <property type="term" value="P:proteolysis"/>
    <property type="evidence" value="ECO:0007669"/>
    <property type="project" value="UniProtKB-KW"/>
</dbReference>
<evidence type="ECO:0000256" key="1">
    <source>
        <dbReference type="ARBA" id="ARBA00022670"/>
    </source>
</evidence>
<dbReference type="Pfam" id="PF05342">
    <property type="entry name" value="Peptidase_M26_N"/>
    <property type="match status" value="1"/>
</dbReference>
<sequence>MKELYRQVGRFSIRKFSIGAASVLLGMSLLATMSSKIVQADDKTCTKITYHYVSEEELTDAEKKLITSSLPSNQVSEDTTYYMVYRPDAKGVLPKTGMDISALVAGTGVVFLVCALSFHQKKKKWLVTAFLVTSLGQAVLIPEVSALTHNLFAHLTQEFCLPNGSVLPEKVRDIEGYHFVGYIVEHAPKMATGKGTQSPVSSVQNMGTETPKELVEQAMSQEALSSSELPNKEVTAEPSSPVEELPSTPAPVVPTNPVSPAVPTEPVIPTPEKNHEVPREDIPTVEKPVLPVEEVPRYEVPSENVPTVDKPVLPVEEVPHYEVPSENVPTVEKPDLRLEEVPAKTSPEEQPIPDAGSSSELPVAPVEPVVPVVPAESEAESPSTSEPVVPVVPAEPEAEAPSTSEPVVPVTPAEPEVEAPSTSEPVVPVIPAESEAEAPSTSEPVVPVTPAEPEVEAPSTSEPVVPVVPAEPEVEAPSTSEPVVPVTPVEPEVEAPSTSEPVVPVTPVEPEEPTDTVTPEPEKHVDVLGEAVLTVTKPLAPLELMVAADKLDQGSQKEVDTTNKTPESVAAYQAAKEKALAILAEANAVIVNQAASPEAITEAKQKAEEALKNLEAAEAALQNKALTKPTLDLQKLEKQDKDKSVRVTYQLTDPDNAFISATAQIYSGDTLVKEVILTKEELAGTVIPGLDYDVDYQLKTIFEYHTGAEQAREMLERVEPFVLERKQIELKNLRDLALYTYKNGVKTKVISLAEVGAVRDYFASFISETGKEVQLPIKEIVADGNGFKVVATHPELVQRNTAGDYDDDYSFRIGRIAPSQNGVYTSFKDLINSINANPSGTFTLGADLSAGEMDKPEASYVTVPFTGTLNGLHDGKNYTIYGLQAPLFESTNGATLSNLNLADVAIKSGKPDVATLVNTAQNTTIRNVALSGEIEAPNNVAGLVYDALNTTIQDIEADLAIRTTATTGKMLSGGLVGRLRDSSIEKAHINATIDTTVNPEQYFGGIVGTAEGTKTKIEDVYVEGLLDNKKGGRVGALAGFSGRAVLSRIVSGMTVKGGADYVGSGNQEKASDIYRIANRSTANVKSNKISEVTAEVAAETIKAMGLTATLADKESSVGQTSKMIDYSSLPNYEAAREMAYRNTEKLLPFYNREYIVKQGNKIAPSSKLYTTKLVTVVPMKDKQVVADFYKDKSAINRLLLNYEDGTVEYLAVAPGSTFAADTIQEYKLTGTDLLYTPEQFMSDPAEVIATAMKRVEGLEYFSEDVWKVTQGHPEKETDTPNLSPIETYQKEILEVLYLKDSFKEVHSRAKEVFEAALAQSVAGDFTTTPLKEQMKDYMKKNAVAILVGASYLDRLYKVQFGDMNVGELATFYQNFFGKQVNSLEWLANLGRMGNDALDIKNNPATYEKWIAPVSGYANLREYLSAYRTRFTALSENDWFKSATKAHIAEVQSKELPNQTYQVYDQLNRIDHPRLILPLLNLTSEGIYIMSNMTTLSFGMYDRYMDMSLKETNPEKYASELERVNNLVDYFAKTQGDHFDFWYRIAKPEVRDRLYNRGDMPIPSWDGYLIPQFGNKASHWMPKFGEGASSRMTDFFGPIGKYYTSNGLGAYATGYLVHFVLDGMLNLYGQSVFTHEMVHNLDGTIYLGGYGRREAFGAEIYAQGLLQSTSSATNQIFALNTHADFSTVDGGKFANNRVHNLSPDRFRSQADLKDYLQGRMDVIYTLEALEGNALVKLDKADQALFYKKIEPINEIGESKIRQMTTEDLTPLTFTSVNDLVDNDILLGTHSFHGNKDKISKNGYETEVLFAANYSGLTNLHGSVDSLSIKRLSNELLAETGYDGFIAYLSNQYRAAALAEGKTFNDEYILKKITNGQYADFHAFKKAMYKRRLDKVAQLKPVTFTYNKQTYTVTSETLNRLINEAVQADLAAFKAKKATNSLFALKEAIYRAYLLDTDDFRSSIYQ</sequence>
<keyword evidence="1" id="KW-0645">Protease</keyword>
<keyword evidence="11" id="KW-1185">Reference proteome</keyword>
<feature type="compositionally biased region" description="Polar residues" evidence="5">
    <location>
        <begin position="218"/>
        <end position="229"/>
    </location>
</feature>
<dbReference type="GO" id="GO:0008270">
    <property type="term" value="F:zinc ion binding"/>
    <property type="evidence" value="ECO:0007669"/>
    <property type="project" value="InterPro"/>
</dbReference>
<dbReference type="NCBIfam" id="TIGR01168">
    <property type="entry name" value="YSIRK_signal"/>
    <property type="match status" value="1"/>
</dbReference>
<gene>
    <name evidence="10" type="ORF">GCM10011510_15410</name>
</gene>
<evidence type="ECO:0000259" key="9">
    <source>
        <dbReference type="Pfam" id="PF07580"/>
    </source>
</evidence>
<evidence type="ECO:0000313" key="11">
    <source>
        <dbReference type="Proteomes" id="UP000660801"/>
    </source>
</evidence>
<feature type="region of interest" description="Disordered" evidence="5">
    <location>
        <begin position="492"/>
        <end position="521"/>
    </location>
</feature>
<dbReference type="GO" id="GO:0005576">
    <property type="term" value="C:extracellular region"/>
    <property type="evidence" value="ECO:0007669"/>
    <property type="project" value="InterPro"/>
</dbReference>
<keyword evidence="6" id="KW-0472">Membrane</keyword>
<feature type="compositionally biased region" description="Low complexity" evidence="5">
    <location>
        <begin position="357"/>
        <end position="464"/>
    </location>
</feature>
<dbReference type="GO" id="GO:0004222">
    <property type="term" value="F:metalloendopeptidase activity"/>
    <property type="evidence" value="ECO:0007669"/>
    <property type="project" value="InterPro"/>
</dbReference>
<dbReference type="Gene3D" id="2.160.20.110">
    <property type="match status" value="1"/>
</dbReference>
<keyword evidence="6" id="KW-0812">Transmembrane</keyword>
<dbReference type="PANTHER" id="PTHR48234:SF1">
    <property type="entry name" value="SEA DOMAIN-CONTAINING PROTEIN-RELATED"/>
    <property type="match status" value="1"/>
</dbReference>
<evidence type="ECO:0000256" key="4">
    <source>
        <dbReference type="SAM" id="Coils"/>
    </source>
</evidence>
<feature type="region of interest" description="Disordered" evidence="5">
    <location>
        <begin position="217"/>
        <end position="278"/>
    </location>
</feature>
<evidence type="ECO:0000256" key="3">
    <source>
        <dbReference type="ARBA" id="ARBA00022801"/>
    </source>
</evidence>
<keyword evidence="3" id="KW-0378">Hydrolase</keyword>
<name>A0A917A9A0_9STRE</name>
<dbReference type="InterPro" id="IPR008006">
    <property type="entry name" value="Peptidase_M26_N_dom"/>
</dbReference>
<dbReference type="PANTHER" id="PTHR48234">
    <property type="entry name" value="GH09231P"/>
    <property type="match status" value="1"/>
</dbReference>
<dbReference type="EMBL" id="BMJN01000028">
    <property type="protein sequence ID" value="GGE34968.1"/>
    <property type="molecule type" value="Genomic_DNA"/>
</dbReference>
<evidence type="ECO:0000256" key="5">
    <source>
        <dbReference type="SAM" id="MobiDB-lite"/>
    </source>
</evidence>
<feature type="transmembrane region" description="Helical" evidence="6">
    <location>
        <begin position="125"/>
        <end position="142"/>
    </location>
</feature>